<dbReference type="eggNOG" id="KOG2667">
    <property type="taxonomic scope" value="Eukaryota"/>
</dbReference>
<accession>B3RLV3</accession>
<dbReference type="PANTHER" id="PTHR10984">
    <property type="entry name" value="ENDOPLASMIC RETICULUM-GOLGI INTERMEDIATE COMPARTMENT PROTEIN"/>
    <property type="match status" value="1"/>
</dbReference>
<dbReference type="FunCoup" id="B3RLV3">
    <property type="interactions" value="1180"/>
</dbReference>
<comment type="similarity">
    <text evidence="2">Belongs to the ERGIC family.</text>
</comment>
<dbReference type="InterPro" id="IPR045888">
    <property type="entry name" value="Erv"/>
</dbReference>
<evidence type="ECO:0000256" key="5">
    <source>
        <dbReference type="ARBA" id="ARBA00023136"/>
    </source>
</evidence>
<dbReference type="Pfam" id="PF07970">
    <property type="entry name" value="COPIIcoated_ERV"/>
    <property type="match status" value="1"/>
</dbReference>
<feature type="transmembrane region" description="Helical" evidence="6">
    <location>
        <begin position="283"/>
        <end position="309"/>
    </location>
</feature>
<evidence type="ECO:0000256" key="4">
    <source>
        <dbReference type="ARBA" id="ARBA00022989"/>
    </source>
</evidence>
<keyword evidence="3 6" id="KW-0812">Transmembrane</keyword>
<name>B3RLV3_TRIAD</name>
<keyword evidence="5 6" id="KW-0472">Membrane</keyword>
<dbReference type="PhylomeDB" id="B3RLV3"/>
<sequence>MLRISKRNRERLQEVKKLDAFPKIAEDCKESSTSGGTASVTAFFLITIMVIMELVDYSFSGVKYNYSVDKDIQSKMMLHLDLTIAMKCRDLGADVLDLASATVDDSEQLIKEDAYFVLTKEQKKWWKSASESHSPKDACRIHGNIPLNKVAGNFHVTAGMSINHPMGHAHVSDLVPRESVNFSHRIDLLAFGVAAPNVINPLDGVEFITKITDKMYQYFIKIVPTKVKTFSVAIDTYQYSVTEHFSKVDHMNGKHGVSGLFFKYDLSPISVQVTEARVPFGQLLIRLCGIVGGIFATSGMIHIFSSLIYEAVTRRKKLTANEGW</sequence>
<dbReference type="EMBL" id="DS985241">
    <property type="protein sequence ID" value="EDV29589.1"/>
    <property type="molecule type" value="Genomic_DNA"/>
</dbReference>
<proteinExistence type="inferred from homology"/>
<evidence type="ECO:0000256" key="1">
    <source>
        <dbReference type="ARBA" id="ARBA00004457"/>
    </source>
</evidence>
<evidence type="ECO:0000256" key="2">
    <source>
        <dbReference type="ARBA" id="ARBA00005648"/>
    </source>
</evidence>
<dbReference type="Pfam" id="PF13850">
    <property type="entry name" value="ERGIC_N"/>
    <property type="match status" value="1"/>
</dbReference>
<feature type="domain" description="Endoplasmic reticulum vesicle transporter C-terminal" evidence="7">
    <location>
        <begin position="126"/>
        <end position="301"/>
    </location>
</feature>
<protein>
    <recommendedName>
        <fullName evidence="11">Endoplasmic reticulum vesicle transporter C-terminal domain-containing protein</fullName>
    </recommendedName>
</protein>
<dbReference type="OrthoDB" id="5541786at2759"/>
<keyword evidence="10" id="KW-1185">Reference proteome</keyword>
<keyword evidence="4 6" id="KW-1133">Transmembrane helix</keyword>
<dbReference type="AlphaFoldDB" id="B3RLV3"/>
<dbReference type="KEGG" id="tad:TRIADDRAFT_49706"/>
<dbReference type="InterPro" id="IPR039542">
    <property type="entry name" value="Erv_N"/>
</dbReference>
<dbReference type="GO" id="GO:0005783">
    <property type="term" value="C:endoplasmic reticulum"/>
    <property type="evidence" value="ECO:0000318"/>
    <property type="project" value="GO_Central"/>
</dbReference>
<dbReference type="GeneID" id="6749269"/>
<dbReference type="GO" id="GO:0016020">
    <property type="term" value="C:membrane"/>
    <property type="evidence" value="ECO:0000318"/>
    <property type="project" value="GO_Central"/>
</dbReference>
<dbReference type="CTD" id="6749269"/>
<evidence type="ECO:0000256" key="3">
    <source>
        <dbReference type="ARBA" id="ARBA00022692"/>
    </source>
</evidence>
<dbReference type="STRING" id="10228.B3RLV3"/>
<dbReference type="GO" id="GO:0006890">
    <property type="term" value="P:retrograde vesicle-mediated transport, Golgi to endoplasmic reticulum"/>
    <property type="evidence" value="ECO:0000318"/>
    <property type="project" value="GO_Central"/>
</dbReference>
<dbReference type="GO" id="GO:0030134">
    <property type="term" value="C:COPII-coated ER to Golgi transport vesicle"/>
    <property type="evidence" value="ECO:0000318"/>
    <property type="project" value="GO_Central"/>
</dbReference>
<dbReference type="Proteomes" id="UP000009022">
    <property type="component" value="Unassembled WGS sequence"/>
</dbReference>
<evidence type="ECO:0000313" key="10">
    <source>
        <dbReference type="Proteomes" id="UP000009022"/>
    </source>
</evidence>
<evidence type="ECO:0000256" key="6">
    <source>
        <dbReference type="SAM" id="Phobius"/>
    </source>
</evidence>
<dbReference type="RefSeq" id="XP_002108791.1">
    <property type="nucleotide sequence ID" value="XM_002108755.1"/>
</dbReference>
<dbReference type="GO" id="GO:0033116">
    <property type="term" value="C:endoplasmic reticulum-Golgi intermediate compartment membrane"/>
    <property type="evidence" value="ECO:0007669"/>
    <property type="project" value="UniProtKB-SubCell"/>
</dbReference>
<dbReference type="GO" id="GO:0006888">
    <property type="term" value="P:endoplasmic reticulum to Golgi vesicle-mediated transport"/>
    <property type="evidence" value="ECO:0000318"/>
    <property type="project" value="GO_Central"/>
</dbReference>
<organism evidence="9 10">
    <name type="scientific">Trichoplax adhaerens</name>
    <name type="common">Trichoplax reptans</name>
    <dbReference type="NCBI Taxonomy" id="10228"/>
    <lineage>
        <taxon>Eukaryota</taxon>
        <taxon>Metazoa</taxon>
        <taxon>Placozoa</taxon>
        <taxon>Uniplacotomia</taxon>
        <taxon>Trichoplacea</taxon>
        <taxon>Trichoplacidae</taxon>
        <taxon>Trichoplax</taxon>
    </lineage>
</organism>
<dbReference type="OMA" id="MTNHYLR"/>
<reference evidence="9 10" key="1">
    <citation type="journal article" date="2008" name="Nature">
        <title>The Trichoplax genome and the nature of placozoans.</title>
        <authorList>
            <person name="Srivastava M."/>
            <person name="Begovic E."/>
            <person name="Chapman J."/>
            <person name="Putnam N.H."/>
            <person name="Hellsten U."/>
            <person name="Kawashima T."/>
            <person name="Kuo A."/>
            <person name="Mitros T."/>
            <person name="Salamov A."/>
            <person name="Carpenter M.L."/>
            <person name="Signorovitch A.Y."/>
            <person name="Moreno M.A."/>
            <person name="Kamm K."/>
            <person name="Grimwood J."/>
            <person name="Schmutz J."/>
            <person name="Shapiro H."/>
            <person name="Grigoriev I.V."/>
            <person name="Buss L.W."/>
            <person name="Schierwater B."/>
            <person name="Dellaporta S.L."/>
            <person name="Rokhsar D.S."/>
        </authorList>
    </citation>
    <scope>NUCLEOTIDE SEQUENCE [LARGE SCALE GENOMIC DNA]</scope>
    <source>
        <strain evidence="9 10">Grell-BS-1999</strain>
    </source>
</reference>
<dbReference type="InParanoid" id="B3RLV3"/>
<dbReference type="PANTHER" id="PTHR10984:SF30">
    <property type="entry name" value="ENDOPLASMIC RETICULUM-GOLGI INTERMEDIATE COMPARTMENT PROTEIN 2"/>
    <property type="match status" value="1"/>
</dbReference>
<evidence type="ECO:0000259" key="7">
    <source>
        <dbReference type="Pfam" id="PF07970"/>
    </source>
</evidence>
<evidence type="ECO:0008006" key="11">
    <source>
        <dbReference type="Google" id="ProtNLM"/>
    </source>
</evidence>
<evidence type="ECO:0000313" key="9">
    <source>
        <dbReference type="EMBL" id="EDV29589.1"/>
    </source>
</evidence>
<dbReference type="InterPro" id="IPR012936">
    <property type="entry name" value="Erv_C"/>
</dbReference>
<feature type="domain" description="Endoplasmic reticulum vesicle transporter N-terminal" evidence="8">
    <location>
        <begin position="15"/>
        <end position="99"/>
    </location>
</feature>
<dbReference type="HOGENOM" id="CLU_034705_4_1_1"/>
<evidence type="ECO:0000259" key="8">
    <source>
        <dbReference type="Pfam" id="PF13850"/>
    </source>
</evidence>
<gene>
    <name evidence="9" type="ORF">TRIADDRAFT_49706</name>
</gene>
<comment type="subcellular location">
    <subcellularLocation>
        <location evidence="1">Endoplasmic reticulum-Golgi intermediate compartment membrane</location>
        <topology evidence="1">Multi-pass membrane protein</topology>
    </subcellularLocation>
</comment>